<dbReference type="Pfam" id="PF02801">
    <property type="entry name" value="Ketoacyl-synt_C"/>
    <property type="match status" value="1"/>
</dbReference>
<evidence type="ECO:0000259" key="6">
    <source>
        <dbReference type="PROSITE" id="PS50075"/>
    </source>
</evidence>
<dbReference type="InterPro" id="IPR036291">
    <property type="entry name" value="NAD(P)-bd_dom_sf"/>
</dbReference>
<dbReference type="InterPro" id="IPR016036">
    <property type="entry name" value="Malonyl_transacylase_ACP-bd"/>
</dbReference>
<keyword evidence="1" id="KW-0596">Phosphopantetheine</keyword>
<proteinExistence type="predicted"/>
<reference evidence="9" key="2">
    <citation type="journal article" date="2023" name="IMA Fungus">
        <title>Comparative genomic study of the Penicillium genus elucidates a diverse pangenome and 15 lateral gene transfer events.</title>
        <authorList>
            <person name="Petersen C."/>
            <person name="Sorensen T."/>
            <person name="Nielsen M.R."/>
            <person name="Sondergaard T.E."/>
            <person name="Sorensen J.L."/>
            <person name="Fitzpatrick D.A."/>
            <person name="Frisvad J.C."/>
            <person name="Nielsen K.L."/>
        </authorList>
    </citation>
    <scope>NUCLEOTIDE SEQUENCE</scope>
    <source>
        <strain evidence="9">IBT 30761</strain>
    </source>
</reference>
<accession>A0A9W9FD93</accession>
<gene>
    <name evidence="9" type="ORF">N7532_005007</name>
</gene>
<dbReference type="InterPro" id="IPR016035">
    <property type="entry name" value="Acyl_Trfase/lysoPLipase"/>
</dbReference>
<dbReference type="EMBL" id="JAPQKI010000005">
    <property type="protein sequence ID" value="KAJ5098006.1"/>
    <property type="molecule type" value="Genomic_DNA"/>
</dbReference>
<dbReference type="SUPFAM" id="SSF51735">
    <property type="entry name" value="NAD(P)-binding Rossmann-fold domains"/>
    <property type="match status" value="2"/>
</dbReference>
<feature type="active site" description="Proton donor; for dehydratase activity" evidence="5">
    <location>
        <position position="1076"/>
    </location>
</feature>
<dbReference type="SUPFAM" id="SSF53901">
    <property type="entry name" value="Thiolase-like"/>
    <property type="match status" value="1"/>
</dbReference>
<dbReference type="InterPro" id="IPR020806">
    <property type="entry name" value="PKS_PP-bd"/>
</dbReference>
<dbReference type="SMART" id="SM00827">
    <property type="entry name" value="PKS_AT"/>
    <property type="match status" value="1"/>
</dbReference>
<dbReference type="GO" id="GO:0030639">
    <property type="term" value="P:polyketide biosynthetic process"/>
    <property type="evidence" value="ECO:0007669"/>
    <property type="project" value="UniProtKB-ARBA"/>
</dbReference>
<dbReference type="InterPro" id="IPR001227">
    <property type="entry name" value="Ac_transferase_dom_sf"/>
</dbReference>
<organism evidence="9 10">
    <name type="scientific">Penicillium argentinense</name>
    <dbReference type="NCBI Taxonomy" id="1131581"/>
    <lineage>
        <taxon>Eukaryota</taxon>
        <taxon>Fungi</taxon>
        <taxon>Dikarya</taxon>
        <taxon>Ascomycota</taxon>
        <taxon>Pezizomycotina</taxon>
        <taxon>Eurotiomycetes</taxon>
        <taxon>Eurotiomycetidae</taxon>
        <taxon>Eurotiales</taxon>
        <taxon>Aspergillaceae</taxon>
        <taxon>Penicillium</taxon>
    </lineage>
</organism>
<keyword evidence="4" id="KW-0511">Multifunctional enzyme</keyword>
<dbReference type="SMART" id="SM00823">
    <property type="entry name" value="PKS_PP"/>
    <property type="match status" value="1"/>
</dbReference>
<evidence type="ECO:0000313" key="9">
    <source>
        <dbReference type="EMBL" id="KAJ5098006.1"/>
    </source>
</evidence>
<dbReference type="InterPro" id="IPR016039">
    <property type="entry name" value="Thiolase-like"/>
</dbReference>
<keyword evidence="2" id="KW-0597">Phosphoprotein</keyword>
<feature type="active site" description="Proton acceptor; for dehydratase activity" evidence="5">
    <location>
        <position position="908"/>
    </location>
</feature>
<dbReference type="InterPro" id="IPR020841">
    <property type="entry name" value="PKS_Beta-ketoAc_synthase_dom"/>
</dbReference>
<evidence type="ECO:0000256" key="4">
    <source>
        <dbReference type="ARBA" id="ARBA00023268"/>
    </source>
</evidence>
<dbReference type="PROSITE" id="PS50075">
    <property type="entry name" value="CARRIER"/>
    <property type="match status" value="1"/>
</dbReference>
<dbReference type="GO" id="GO:0004312">
    <property type="term" value="F:fatty acid synthase activity"/>
    <property type="evidence" value="ECO:0007669"/>
    <property type="project" value="TreeGrafter"/>
</dbReference>
<keyword evidence="10" id="KW-1185">Reference proteome</keyword>
<dbReference type="PROSITE" id="PS52004">
    <property type="entry name" value="KS3_2"/>
    <property type="match status" value="1"/>
</dbReference>
<dbReference type="GO" id="GO:0004315">
    <property type="term" value="F:3-oxoacyl-[acyl-carrier-protein] synthase activity"/>
    <property type="evidence" value="ECO:0007669"/>
    <property type="project" value="InterPro"/>
</dbReference>
<dbReference type="PROSITE" id="PS00606">
    <property type="entry name" value="KS3_1"/>
    <property type="match status" value="1"/>
</dbReference>
<dbReference type="Pfam" id="PF00550">
    <property type="entry name" value="PP-binding"/>
    <property type="match status" value="1"/>
</dbReference>
<feature type="domain" description="Carrier" evidence="6">
    <location>
        <begin position="1655"/>
        <end position="1730"/>
    </location>
</feature>
<dbReference type="Gene3D" id="3.40.47.10">
    <property type="match status" value="1"/>
</dbReference>
<dbReference type="RefSeq" id="XP_056473660.1">
    <property type="nucleotide sequence ID" value="XM_056617501.1"/>
</dbReference>
<dbReference type="InterPro" id="IPR057326">
    <property type="entry name" value="KR_dom"/>
</dbReference>
<feature type="region of interest" description="C-terminal hotdog fold" evidence="5">
    <location>
        <begin position="1012"/>
        <end position="1156"/>
    </location>
</feature>
<dbReference type="SMART" id="SM00822">
    <property type="entry name" value="PKS_KR"/>
    <property type="match status" value="1"/>
</dbReference>
<dbReference type="SUPFAM" id="SSF52151">
    <property type="entry name" value="FabD/lysophospholipase-like"/>
    <property type="match status" value="1"/>
</dbReference>
<dbReference type="InterPro" id="IPR018201">
    <property type="entry name" value="Ketoacyl_synth_AS"/>
</dbReference>
<dbReference type="Gene3D" id="3.10.129.110">
    <property type="entry name" value="Polyketide synthase dehydratase"/>
    <property type="match status" value="1"/>
</dbReference>
<dbReference type="SUPFAM" id="SSF55048">
    <property type="entry name" value="Probable ACP-binding domain of malonyl-CoA ACP transacylase"/>
    <property type="match status" value="1"/>
</dbReference>
<sequence>MDDIAAIGMACRLPGGVNSPSELWQMILEARDGSGEIPSMRWEPWTRKDPRNPKALEKIPKKGYFLDHLENFDPAFFGISPKEAEQMDPQQRLALEVSWEALERAGISPDSLSGSDTGVYIGVNSDDYSRLLLGDLPNVEPWMGIGTAYCGVPNRVSYQLNLMGPSMAVDAACASSLVAVHLGKQAILQGECKLAIVGGVNALCSPEMTAVLAKAGAISNEGICQSFDDAANGYGRGEGAAIVILKHLDEAINDGDNIVAVIKGSAVSQDGHTNGIMAPNASSQELVARKALDDAGVDSTTINYVEAHATSTAVGDVTEISAISRVYGGPQRSENPCCIGSVKANVGHLEAGAGAVSLIRALMSISTGILPPQAKLEQLNSKIDWGGAGLNVLQNAQSWPDSKIPRRAGYLPPTSNFSTTQLDGPHILLLSVPQEKRMSATAEKLSSWIHNYGEKYALASIATTLATRRAHHKYRAALVADNHHDAVTKLKSLAEGASTEWVTQNRVLSKDIRKGVTFVFSGHGSQWADMGKKLLNQHIFHDFIASLEPIVKAEMGFSALDALRNGDFETSDMVQVLTYLLQVGLVAILESKGLQPNAVIGHSVGEVAAAVAAGCLTPQEGALVVTKRAKLYRRFIGTGAMAVIYKPFDEMQRELGPRTDIVAAIDSSPSSCVLSGDRQPLETFCQSLNVRGVKSMWVKTDIAFHHPSLTELAEPLTCALDGLLAPRVPKVAIYSTSQDDPCSLQLRDIDYWCQNMVRPVKLSSAVTATAKDGFRLFLEISSHPVVSHSVQETLMCSETSDFGVYHTMRRHKPADKTILYNLAQLHCHGSDIEWHQLMKAPWTPEVPLTGWNHQMIWKDVETASFGAAMTHNTEIHALLGSRLPVAGEDIVTYSSYLDKDSKPFPGNHPVHGSEIIPAAVLINTFLLGTGALQLSEFHLRIPVATDKPRDIQFVVSPGHAKICSRLIRGNKESQCDDNSWETHTTGCWSTTEAAEVGVPYKVDIELMKAVIGKRLPDTFSVDYLSNIGVSNMGFPWIVLEHYGNQDEMVALVDVAPDVDHSVSLPWDPHSWAPILDSATSVGSTLFSSEPRLRMPSHIERISVLSKQTPPKMCHLHIKAVENLPFAAHINVYNEQGDQLVCIESMQFSELEGEVCMDAGLESLVHQISLPPAIYTEKVLPFSNIVLISRDSSLAHLYRESLPSNILTIIVLDNIGELLNRMQDLEGDSAVLYLPTSDPRLDSIATTAYNHSMDLIGIARLSANSNLSIKIFVLTNGVFTGQSTALAQSTLAGLSRIIASEHPDIWGALIDLESPKIPLEVMKYVQGEDVIRIFDGIPRVARLRPLSPGQLLPQWKVPQLSSPGGTYLITGGLGSLGLETAEFLVQQAARRLILVSRSAVPPRKSWHTNIAESSPMMPTLQKLLRLEAYGATIKTLEFDIGSRSSPQLLSEAIDALNLPPICGVIHAAGVLEDELILSITAKGLEHVLAPKVSGSILLHRLFPPKTLDFMVFFSSCGQLFGFPGQGAYAAGNAFLDALAVHRRSQGGNTISFQWSSWRGMGMSTSTEFINAELANKGIADITHDEAFLALLHAWKYDTSQVTVLRSLPIEHDEPIPSPILAEIIKRKILASTSSSESASTKSPANLLPPSKEERLSYLDHTIRGCLSQVLHLSGPEEIDSKAAMSDLGLDSVLTVSLRRVLGKTMGVNVPPTLTWTCPTVLDLVSWFETRA</sequence>
<dbReference type="CDD" id="cd00833">
    <property type="entry name" value="PKS"/>
    <property type="match status" value="1"/>
</dbReference>
<dbReference type="InterPro" id="IPR042104">
    <property type="entry name" value="PKS_dehydratase_sf"/>
</dbReference>
<dbReference type="InterPro" id="IPR013968">
    <property type="entry name" value="PKS_KR"/>
</dbReference>
<dbReference type="InterPro" id="IPR014030">
    <property type="entry name" value="Ketoacyl_synth_N"/>
</dbReference>
<keyword evidence="3" id="KW-0808">Transferase</keyword>
<dbReference type="Pfam" id="PF00109">
    <property type="entry name" value="ketoacyl-synt"/>
    <property type="match status" value="1"/>
</dbReference>
<dbReference type="Pfam" id="PF08659">
    <property type="entry name" value="KR"/>
    <property type="match status" value="1"/>
</dbReference>
<dbReference type="OrthoDB" id="329835at2759"/>
<evidence type="ECO:0000313" key="10">
    <source>
        <dbReference type="Proteomes" id="UP001149074"/>
    </source>
</evidence>
<feature type="region of interest" description="N-terminal hotdog fold" evidence="5">
    <location>
        <begin position="876"/>
        <end position="995"/>
    </location>
</feature>
<dbReference type="Pfam" id="PF00698">
    <property type="entry name" value="Acyl_transf_1"/>
    <property type="match status" value="1"/>
</dbReference>
<dbReference type="PANTHER" id="PTHR43775:SF22">
    <property type="entry name" value="SYNTHASE, PUTATIVE (JCVI)-RELATED"/>
    <property type="match status" value="1"/>
</dbReference>
<dbReference type="InterPro" id="IPR009081">
    <property type="entry name" value="PP-bd_ACP"/>
</dbReference>
<dbReference type="Gene3D" id="3.40.50.720">
    <property type="entry name" value="NAD(P)-binding Rossmann-like Domain"/>
    <property type="match status" value="1"/>
</dbReference>
<evidence type="ECO:0000256" key="3">
    <source>
        <dbReference type="ARBA" id="ARBA00022679"/>
    </source>
</evidence>
<dbReference type="PROSITE" id="PS52019">
    <property type="entry name" value="PKS_MFAS_DH"/>
    <property type="match status" value="1"/>
</dbReference>
<comment type="caution">
    <text evidence="9">The sequence shown here is derived from an EMBL/GenBank/DDBJ whole genome shotgun (WGS) entry which is preliminary data.</text>
</comment>
<dbReference type="SUPFAM" id="SSF47336">
    <property type="entry name" value="ACP-like"/>
    <property type="match status" value="1"/>
</dbReference>
<dbReference type="PANTHER" id="PTHR43775">
    <property type="entry name" value="FATTY ACID SYNTHASE"/>
    <property type="match status" value="1"/>
</dbReference>
<evidence type="ECO:0000256" key="1">
    <source>
        <dbReference type="ARBA" id="ARBA00022450"/>
    </source>
</evidence>
<evidence type="ECO:0000259" key="8">
    <source>
        <dbReference type="PROSITE" id="PS52019"/>
    </source>
</evidence>
<dbReference type="InterPro" id="IPR050091">
    <property type="entry name" value="PKS_NRPS_Biosynth_Enz"/>
</dbReference>
<evidence type="ECO:0000256" key="5">
    <source>
        <dbReference type="PROSITE-ProRule" id="PRU01363"/>
    </source>
</evidence>
<dbReference type="Gene3D" id="3.40.366.10">
    <property type="entry name" value="Malonyl-Coenzyme A Acyl Carrier Protein, domain 2"/>
    <property type="match status" value="1"/>
</dbReference>
<dbReference type="GO" id="GO:0031177">
    <property type="term" value="F:phosphopantetheine binding"/>
    <property type="evidence" value="ECO:0007669"/>
    <property type="project" value="InterPro"/>
</dbReference>
<dbReference type="SMART" id="SM00825">
    <property type="entry name" value="PKS_KS"/>
    <property type="match status" value="1"/>
</dbReference>
<dbReference type="InterPro" id="IPR036736">
    <property type="entry name" value="ACP-like_sf"/>
</dbReference>
<reference evidence="9" key="1">
    <citation type="submission" date="2022-11" db="EMBL/GenBank/DDBJ databases">
        <authorList>
            <person name="Petersen C."/>
        </authorList>
    </citation>
    <scope>NUCLEOTIDE SEQUENCE</scope>
    <source>
        <strain evidence="9">IBT 30761</strain>
    </source>
</reference>
<dbReference type="GeneID" id="81356480"/>
<feature type="domain" description="Ketosynthase family 3 (KS3)" evidence="7">
    <location>
        <begin position="1"/>
        <end position="396"/>
    </location>
</feature>
<protein>
    <submittedName>
        <fullName evidence="9">Polyketide synthase</fullName>
    </submittedName>
</protein>
<dbReference type="GO" id="GO:0006633">
    <property type="term" value="P:fatty acid biosynthetic process"/>
    <property type="evidence" value="ECO:0007669"/>
    <property type="project" value="InterPro"/>
</dbReference>
<dbReference type="Pfam" id="PF22621">
    <property type="entry name" value="CurL-like_PKS_C"/>
    <property type="match status" value="1"/>
</dbReference>
<dbReference type="Gene3D" id="3.30.70.250">
    <property type="entry name" value="Malonyl-CoA ACP transacylase, ACP-binding"/>
    <property type="match status" value="1"/>
</dbReference>
<name>A0A9W9FD93_9EURO</name>
<feature type="domain" description="PKS/mFAS DH" evidence="8">
    <location>
        <begin position="876"/>
        <end position="1156"/>
    </location>
</feature>
<evidence type="ECO:0000259" key="7">
    <source>
        <dbReference type="PROSITE" id="PS52004"/>
    </source>
</evidence>
<dbReference type="SMART" id="SM01294">
    <property type="entry name" value="PKS_PP_betabranch"/>
    <property type="match status" value="1"/>
</dbReference>
<dbReference type="CDD" id="cd08955">
    <property type="entry name" value="KR_2_FAS_SDR_x"/>
    <property type="match status" value="1"/>
</dbReference>
<dbReference type="InterPro" id="IPR014043">
    <property type="entry name" value="Acyl_transferase_dom"/>
</dbReference>
<dbReference type="Gene3D" id="1.10.1200.10">
    <property type="entry name" value="ACP-like"/>
    <property type="match status" value="1"/>
</dbReference>
<dbReference type="InterPro" id="IPR014031">
    <property type="entry name" value="Ketoacyl_synth_C"/>
</dbReference>
<dbReference type="InterPro" id="IPR049900">
    <property type="entry name" value="PKS_mFAS_DH"/>
</dbReference>
<evidence type="ECO:0000256" key="2">
    <source>
        <dbReference type="ARBA" id="ARBA00022553"/>
    </source>
</evidence>
<dbReference type="Proteomes" id="UP001149074">
    <property type="component" value="Unassembled WGS sequence"/>
</dbReference>